<dbReference type="CDD" id="cd12148">
    <property type="entry name" value="fungal_TF_MHR"/>
    <property type="match status" value="1"/>
</dbReference>
<gene>
    <name evidence="7" type="primary">RGT1</name>
    <name evidence="7" type="ORF">MPDQ_006089</name>
</gene>
<accession>A0A507R2G7</accession>
<protein>
    <submittedName>
        <fullName evidence="7">Glucose-responsive transcription factor</fullName>
    </submittedName>
</protein>
<feature type="compositionally biased region" description="Low complexity" evidence="5">
    <location>
        <begin position="759"/>
        <end position="770"/>
    </location>
</feature>
<evidence type="ECO:0000259" key="6">
    <source>
        <dbReference type="PROSITE" id="PS50048"/>
    </source>
</evidence>
<dbReference type="Pfam" id="PF00172">
    <property type="entry name" value="Zn_clus"/>
    <property type="match status" value="1"/>
</dbReference>
<feature type="domain" description="Zn(2)-C6 fungal-type" evidence="6">
    <location>
        <begin position="128"/>
        <end position="162"/>
    </location>
</feature>
<dbReference type="InterPro" id="IPR001138">
    <property type="entry name" value="Zn2Cys6_DnaBD"/>
</dbReference>
<dbReference type="STRING" id="5098.A0A507R2G7"/>
<dbReference type="InterPro" id="IPR036864">
    <property type="entry name" value="Zn2-C6_fun-type_DNA-bd_sf"/>
</dbReference>
<evidence type="ECO:0000313" key="7">
    <source>
        <dbReference type="EMBL" id="TQB76910.1"/>
    </source>
</evidence>
<dbReference type="InterPro" id="IPR050987">
    <property type="entry name" value="AtrR-like"/>
</dbReference>
<name>A0A507R2G7_MONPU</name>
<evidence type="ECO:0000313" key="8">
    <source>
        <dbReference type="Proteomes" id="UP000319663"/>
    </source>
</evidence>
<proteinExistence type="predicted"/>
<evidence type="ECO:0000256" key="2">
    <source>
        <dbReference type="ARBA" id="ARBA00023125"/>
    </source>
</evidence>
<dbReference type="SMART" id="SM00066">
    <property type="entry name" value="GAL4"/>
    <property type="match status" value="1"/>
</dbReference>
<dbReference type="PROSITE" id="PS00463">
    <property type="entry name" value="ZN2_CY6_FUNGAL_1"/>
    <property type="match status" value="1"/>
</dbReference>
<feature type="compositionally biased region" description="Polar residues" evidence="5">
    <location>
        <begin position="53"/>
        <end position="62"/>
    </location>
</feature>
<feature type="compositionally biased region" description="Polar residues" evidence="5">
    <location>
        <begin position="14"/>
        <end position="27"/>
    </location>
</feature>
<keyword evidence="1" id="KW-0805">Transcription regulation</keyword>
<reference evidence="7 8" key="1">
    <citation type="submission" date="2019-06" db="EMBL/GenBank/DDBJ databases">
        <title>Wine fermentation using esterase from Monascus purpureus.</title>
        <authorList>
            <person name="Geng C."/>
            <person name="Zhang Y."/>
        </authorList>
    </citation>
    <scope>NUCLEOTIDE SEQUENCE [LARGE SCALE GENOMIC DNA]</scope>
    <source>
        <strain evidence="7">HQ1</strain>
    </source>
</reference>
<dbReference type="PANTHER" id="PTHR46910">
    <property type="entry name" value="TRANSCRIPTION FACTOR PDR1"/>
    <property type="match status" value="1"/>
</dbReference>
<comment type="caution">
    <text evidence="7">The sequence shown here is derived from an EMBL/GenBank/DDBJ whole genome shotgun (WGS) entry which is preliminary data.</text>
</comment>
<keyword evidence="4" id="KW-0539">Nucleus</keyword>
<dbReference type="PROSITE" id="PS50048">
    <property type="entry name" value="ZN2_CY6_FUNGAL_2"/>
    <property type="match status" value="1"/>
</dbReference>
<dbReference type="GO" id="GO:0000981">
    <property type="term" value="F:DNA-binding transcription factor activity, RNA polymerase II-specific"/>
    <property type="evidence" value="ECO:0007669"/>
    <property type="project" value="InterPro"/>
</dbReference>
<feature type="region of interest" description="Disordered" evidence="5">
    <location>
        <begin position="700"/>
        <end position="723"/>
    </location>
</feature>
<feature type="region of interest" description="Disordered" evidence="5">
    <location>
        <begin position="51"/>
        <end position="123"/>
    </location>
</feature>
<dbReference type="GO" id="GO:0008270">
    <property type="term" value="F:zinc ion binding"/>
    <property type="evidence" value="ECO:0007669"/>
    <property type="project" value="InterPro"/>
</dbReference>
<dbReference type="EMBL" id="VIFY01000005">
    <property type="protein sequence ID" value="TQB76910.1"/>
    <property type="molecule type" value="Genomic_DNA"/>
</dbReference>
<keyword evidence="2" id="KW-0238">DNA-binding</keyword>
<dbReference type="OrthoDB" id="5426978at2759"/>
<organism evidence="7 8">
    <name type="scientific">Monascus purpureus</name>
    <name type="common">Red mold</name>
    <name type="synonym">Monascus anka</name>
    <dbReference type="NCBI Taxonomy" id="5098"/>
    <lineage>
        <taxon>Eukaryota</taxon>
        <taxon>Fungi</taxon>
        <taxon>Dikarya</taxon>
        <taxon>Ascomycota</taxon>
        <taxon>Pezizomycotina</taxon>
        <taxon>Eurotiomycetes</taxon>
        <taxon>Eurotiomycetidae</taxon>
        <taxon>Eurotiales</taxon>
        <taxon>Aspergillaceae</taxon>
        <taxon>Monascus</taxon>
    </lineage>
</organism>
<dbReference type="AlphaFoldDB" id="A0A507R2G7"/>
<dbReference type="CDD" id="cd00067">
    <property type="entry name" value="GAL4"/>
    <property type="match status" value="1"/>
</dbReference>
<evidence type="ECO:0000256" key="1">
    <source>
        <dbReference type="ARBA" id="ARBA00023015"/>
    </source>
</evidence>
<feature type="region of interest" description="Disordered" evidence="5">
    <location>
        <begin position="1"/>
        <end position="27"/>
    </location>
</feature>
<feature type="region of interest" description="Disordered" evidence="5">
    <location>
        <begin position="741"/>
        <end position="779"/>
    </location>
</feature>
<sequence length="807" mass="88364">MNSRDHPDMPPASSYPSPNATQMGQGTMQYYTNRQLTADELLSAELSRETGGANLTDSSTNGVHHGQSMVLGSSNPGAHDMGRPPSPDHHQQHMLQFPPSQQVGVDPNHDLSYGDQSARRKRSKISRACDECRRKKVRCDASTETGIDTCSNCRRLGVACQFSRVPMKRGPSKGYIKELAERLHTLESQMQPPMVHPDIQYQPMNEVSSPRGYSDFSSAMDAAPIPRKRTYSVFEGLPSSSFTQPPFNARGPHAAFDTGDNTATDPCNPAVTNGSVPKAGNLFWSGEHGLPDALDVGEVKAVTEEDMTPLDVDDGAFNAYHHKILPIFPVLPYSKERLLELLHQCSREVQEVFLYALYAVTCTNMGRVANAFEKVASYDAAQDLLLSYHARQPVVIRPTAVSLVCLQALLLMILDCDARGPENLLAKNGAPKHALIQAATKIGYDLAKILGQLRGKRTSDSDVDSDSNLTRRNWVSLAILARWHALGVADASLVGNYEIGGLEDERVVGTATSQIASYSTFLTEMVAIVSLEPNICQTNTGLGRVVGANLVASLERLAEIERARKFRETPEEATAHNFLDNLEAQLYWTIRLLVKRHLFVYSPYEIIYCAEELVNEMHKATPQPRLPSPFDLHSLALASMTLLEATVLPEYASGCWTSLKKVEEILDRRAKHTAEEGEFDNIFGASGWDSKIRAFMEWRQSNSKTQEEADTKNAQQPPVMGPNEQRSLQHLADLAVGVEGSVSANASSPPPALSTENMTGASSGFSATSPSAPPPTQAHGRIFVDFTALTKEGYLNVFAGLASRKSR</sequence>
<feature type="compositionally biased region" description="Basic and acidic residues" evidence="5">
    <location>
        <begin position="80"/>
        <end position="91"/>
    </location>
</feature>
<dbReference type="GO" id="GO:0003677">
    <property type="term" value="F:DNA binding"/>
    <property type="evidence" value="ECO:0007669"/>
    <property type="project" value="UniProtKB-KW"/>
</dbReference>
<evidence type="ECO:0000256" key="3">
    <source>
        <dbReference type="ARBA" id="ARBA00023163"/>
    </source>
</evidence>
<evidence type="ECO:0000256" key="4">
    <source>
        <dbReference type="ARBA" id="ARBA00023242"/>
    </source>
</evidence>
<dbReference type="Proteomes" id="UP000319663">
    <property type="component" value="Unassembled WGS sequence"/>
</dbReference>
<dbReference type="Gene3D" id="4.10.240.10">
    <property type="entry name" value="Zn(2)-C6 fungal-type DNA-binding domain"/>
    <property type="match status" value="1"/>
</dbReference>
<evidence type="ECO:0000256" key="5">
    <source>
        <dbReference type="SAM" id="MobiDB-lite"/>
    </source>
</evidence>
<dbReference type="PANTHER" id="PTHR46910:SF40">
    <property type="entry name" value="ZN(II)2CYS6 TRANSCRIPTION FACTOR (EUROFUNG)"/>
    <property type="match status" value="1"/>
</dbReference>
<keyword evidence="8" id="KW-1185">Reference proteome</keyword>
<dbReference type="SUPFAM" id="SSF57701">
    <property type="entry name" value="Zn2/Cys6 DNA-binding domain"/>
    <property type="match status" value="1"/>
</dbReference>
<keyword evidence="3" id="KW-0804">Transcription</keyword>